<evidence type="ECO:0000256" key="4">
    <source>
        <dbReference type="ARBA" id="ARBA00022679"/>
    </source>
</evidence>
<keyword evidence="3" id="KW-1003">Cell membrane</keyword>
<dbReference type="EMBL" id="CP019609">
    <property type="protein sequence ID" value="AQP53110.1"/>
    <property type="molecule type" value="Genomic_DNA"/>
</dbReference>
<comment type="similarity">
    <text evidence="2">Belongs to the CDP-glycerol glycerophosphotransferase family.</text>
</comment>
<dbReference type="GO" id="GO:0047355">
    <property type="term" value="F:CDP-glycerol glycerophosphotransferase activity"/>
    <property type="evidence" value="ECO:0007669"/>
    <property type="project" value="InterPro"/>
</dbReference>
<protein>
    <recommendedName>
        <fullName evidence="9">CDP-glycerol--poly(Glycerophosphate) glycerophosphotransferase</fullName>
    </recommendedName>
</protein>
<evidence type="ECO:0000256" key="3">
    <source>
        <dbReference type="ARBA" id="ARBA00022475"/>
    </source>
</evidence>
<comment type="subcellular location">
    <subcellularLocation>
        <location evidence="1">Cell membrane</location>
        <topology evidence="1">Peripheral membrane protein</topology>
    </subcellularLocation>
</comment>
<evidence type="ECO:0000256" key="5">
    <source>
        <dbReference type="ARBA" id="ARBA00022944"/>
    </source>
</evidence>
<keyword evidence="6" id="KW-0472">Membrane</keyword>
<dbReference type="PANTHER" id="PTHR37316:SF1">
    <property type="entry name" value="TEICHOIC ACID GLYCEROL-PHOSPHATE PRIMASE"/>
    <property type="match status" value="1"/>
</dbReference>
<dbReference type="InterPro" id="IPR051612">
    <property type="entry name" value="Teichoic_Acid_Biosynth"/>
</dbReference>
<dbReference type="SUPFAM" id="SSF53756">
    <property type="entry name" value="UDP-Glycosyltransferase/glycogen phosphorylase"/>
    <property type="match status" value="1"/>
</dbReference>
<dbReference type="InterPro" id="IPR043149">
    <property type="entry name" value="TagF_N"/>
</dbReference>
<evidence type="ECO:0008006" key="9">
    <source>
        <dbReference type="Google" id="ProtNLM"/>
    </source>
</evidence>
<dbReference type="PANTHER" id="PTHR37316">
    <property type="entry name" value="TEICHOIC ACID GLYCEROL-PHOSPHATE PRIMASE"/>
    <property type="match status" value="1"/>
</dbReference>
<sequence>MKATLISASKQIYDKYVRAVSRLSKSEQQKEIVYLMSFPNNDYGLIAALSERYKVTVFYTKNCLPDVKRLQGLVAVTCLPLDGLSHLTRCIRQLKKVRVCVCDNYFAFLGDIDKSNGLRVIQIWHATGAIKQFGYEDLTAQKRSSKDRARFTRVYQAMDYIVVGSEAMADVFERSYGVAASQIWLTGFPRTDYLVNAMQTSVETDHEMSKRTIVYLPTYRENLSPTYPLDIQQLEQALGDHYRLIIKEHPHSLWQTAELYQSSFVTYANASVSADDLVQQADVLLTDYSSVAFDYALIKPHGRLVFYWYDEATYGQTTGLQPNIKAMLPPTVCHTTTDVIARILDEKTTDLTDFKQMWHTYNDGQAIERLLDKITREMGDA</sequence>
<dbReference type="Gene3D" id="3.40.50.12580">
    <property type="match status" value="1"/>
</dbReference>
<reference evidence="7 8" key="1">
    <citation type="journal article" date="2010" name="Int. J. Syst. Evol. Microbiol.">
        <title>Vagococcus penaei sp. nov., isolated from spoilage microbiota of cooked shrimp (Penaeus vannamei).</title>
        <authorList>
            <person name="Jaffres E."/>
            <person name="Prevost H."/>
            <person name="Rossero A."/>
            <person name="Joffraud J.J."/>
            <person name="Dousset X."/>
        </authorList>
    </citation>
    <scope>NUCLEOTIDE SEQUENCE [LARGE SCALE GENOMIC DNA]</scope>
    <source>
        <strain evidence="7 8">CD276</strain>
    </source>
</reference>
<proteinExistence type="inferred from homology"/>
<accession>A0A1Q2D3Z1</accession>
<evidence type="ECO:0000256" key="2">
    <source>
        <dbReference type="ARBA" id="ARBA00010488"/>
    </source>
</evidence>
<dbReference type="RefSeq" id="WP_161485496.1">
    <property type="nucleotide sequence ID" value="NZ_CP019609.1"/>
</dbReference>
<organism evidence="7 8">
    <name type="scientific">Vagococcus penaei</name>
    <dbReference type="NCBI Taxonomy" id="633807"/>
    <lineage>
        <taxon>Bacteria</taxon>
        <taxon>Bacillati</taxon>
        <taxon>Bacillota</taxon>
        <taxon>Bacilli</taxon>
        <taxon>Lactobacillales</taxon>
        <taxon>Enterococcaceae</taxon>
        <taxon>Vagococcus</taxon>
    </lineage>
</organism>
<evidence type="ECO:0000256" key="1">
    <source>
        <dbReference type="ARBA" id="ARBA00004202"/>
    </source>
</evidence>
<gene>
    <name evidence="7" type="ORF">BW732_01940</name>
</gene>
<keyword evidence="4" id="KW-0808">Transferase</keyword>
<evidence type="ECO:0000313" key="8">
    <source>
        <dbReference type="Proteomes" id="UP000188246"/>
    </source>
</evidence>
<dbReference type="AlphaFoldDB" id="A0A1Q2D3Z1"/>
<evidence type="ECO:0000313" key="7">
    <source>
        <dbReference type="EMBL" id="AQP53110.1"/>
    </source>
</evidence>
<dbReference type="InterPro" id="IPR043148">
    <property type="entry name" value="TagF_C"/>
</dbReference>
<dbReference type="KEGG" id="vpi:BW732_01940"/>
<dbReference type="Gene3D" id="3.40.50.11820">
    <property type="match status" value="1"/>
</dbReference>
<keyword evidence="8" id="KW-1185">Reference proteome</keyword>
<dbReference type="Pfam" id="PF04464">
    <property type="entry name" value="Glyphos_transf"/>
    <property type="match status" value="1"/>
</dbReference>
<dbReference type="GO" id="GO:0019350">
    <property type="term" value="P:teichoic acid biosynthetic process"/>
    <property type="evidence" value="ECO:0007669"/>
    <property type="project" value="UniProtKB-KW"/>
</dbReference>
<name>A0A1Q2D3Z1_9ENTE</name>
<dbReference type="InterPro" id="IPR007554">
    <property type="entry name" value="Glycerophosphate_synth"/>
</dbReference>
<dbReference type="STRING" id="633807.BW732_01940"/>
<evidence type="ECO:0000256" key="6">
    <source>
        <dbReference type="ARBA" id="ARBA00023136"/>
    </source>
</evidence>
<keyword evidence="5" id="KW-0777">Teichoic acid biosynthesis</keyword>
<dbReference type="GO" id="GO:0005886">
    <property type="term" value="C:plasma membrane"/>
    <property type="evidence" value="ECO:0007669"/>
    <property type="project" value="UniProtKB-SubCell"/>
</dbReference>
<dbReference type="Proteomes" id="UP000188246">
    <property type="component" value="Chromosome"/>
</dbReference>